<evidence type="ECO:0000313" key="6">
    <source>
        <dbReference type="Proteomes" id="UP000663829"/>
    </source>
</evidence>
<evidence type="ECO:0000313" key="5">
    <source>
        <dbReference type="EMBL" id="CAF4259334.1"/>
    </source>
</evidence>
<feature type="region of interest" description="Disordered" evidence="1">
    <location>
        <begin position="91"/>
        <end position="168"/>
    </location>
</feature>
<dbReference type="EMBL" id="CAJNOQ010015969">
    <property type="protein sequence ID" value="CAF1372012.1"/>
    <property type="molecule type" value="Genomic_DNA"/>
</dbReference>
<organism evidence="3 6">
    <name type="scientific">Didymodactylos carnosus</name>
    <dbReference type="NCBI Taxonomy" id="1234261"/>
    <lineage>
        <taxon>Eukaryota</taxon>
        <taxon>Metazoa</taxon>
        <taxon>Spiralia</taxon>
        <taxon>Gnathifera</taxon>
        <taxon>Rotifera</taxon>
        <taxon>Eurotatoria</taxon>
        <taxon>Bdelloidea</taxon>
        <taxon>Philodinida</taxon>
        <taxon>Philodinidae</taxon>
        <taxon>Didymodactylos</taxon>
    </lineage>
</organism>
<evidence type="ECO:0000256" key="1">
    <source>
        <dbReference type="SAM" id="MobiDB-lite"/>
    </source>
</evidence>
<feature type="compositionally biased region" description="Polar residues" evidence="1">
    <location>
        <begin position="93"/>
        <end position="102"/>
    </location>
</feature>
<accession>A0A815IRX6</accession>
<comment type="caution">
    <text evidence="3">The sequence shown here is derived from an EMBL/GenBank/DDBJ whole genome shotgun (WGS) entry which is preliminary data.</text>
</comment>
<dbReference type="Proteomes" id="UP000682733">
    <property type="component" value="Unassembled WGS sequence"/>
</dbReference>
<protein>
    <submittedName>
        <fullName evidence="3">Uncharacterized protein</fullName>
    </submittedName>
</protein>
<dbReference type="Proteomes" id="UP000663829">
    <property type="component" value="Unassembled WGS sequence"/>
</dbReference>
<sequence length="198" mass="22910">MTRAKNHQIDPSNNAIRQSSITPQPLEYKQVSDYELTVVHVRDELPLAMEDISADNEQQQPLPRIPLAHQLFTGELFIHADEPLTPLFFHSPLQRQSSSPTTRGLPIESSSHSSSHHTSSTTTRTIHIEPSSNRPSSTSTTRTTPIEPPSHRPALTKKQRRNRKRRAKRYNFEVIRHLYEDIHYHWQTNPHRYEHPLG</sequence>
<feature type="compositionally biased region" description="Low complexity" evidence="1">
    <location>
        <begin position="109"/>
        <end position="145"/>
    </location>
</feature>
<feature type="compositionally biased region" description="Polar residues" evidence="1">
    <location>
        <begin position="9"/>
        <end position="20"/>
    </location>
</feature>
<evidence type="ECO:0000313" key="2">
    <source>
        <dbReference type="EMBL" id="CAF1192040.1"/>
    </source>
</evidence>
<proteinExistence type="predicted"/>
<gene>
    <name evidence="3" type="ORF">GPM918_LOCUS31903</name>
    <name evidence="2" type="ORF">OVA965_LOCUS23557</name>
    <name evidence="5" type="ORF">SRO942_LOCUS32557</name>
    <name evidence="4" type="ORF">TMI583_LOCUS24276</name>
</gene>
<dbReference type="Proteomes" id="UP000681722">
    <property type="component" value="Unassembled WGS sequence"/>
</dbReference>
<evidence type="ECO:0000313" key="3">
    <source>
        <dbReference type="EMBL" id="CAF1372012.1"/>
    </source>
</evidence>
<dbReference type="AlphaFoldDB" id="A0A815IRX6"/>
<feature type="region of interest" description="Disordered" evidence="1">
    <location>
        <begin position="1"/>
        <end position="20"/>
    </location>
</feature>
<dbReference type="Proteomes" id="UP000677228">
    <property type="component" value="Unassembled WGS sequence"/>
</dbReference>
<evidence type="ECO:0000313" key="4">
    <source>
        <dbReference type="EMBL" id="CAF4002429.1"/>
    </source>
</evidence>
<keyword evidence="6" id="KW-1185">Reference proteome</keyword>
<dbReference type="EMBL" id="CAJOBC010076176">
    <property type="protein sequence ID" value="CAF4259334.1"/>
    <property type="molecule type" value="Genomic_DNA"/>
</dbReference>
<reference evidence="3" key="1">
    <citation type="submission" date="2021-02" db="EMBL/GenBank/DDBJ databases">
        <authorList>
            <person name="Nowell W R."/>
        </authorList>
    </citation>
    <scope>NUCLEOTIDE SEQUENCE</scope>
</reference>
<feature type="compositionally biased region" description="Basic residues" evidence="1">
    <location>
        <begin position="154"/>
        <end position="168"/>
    </location>
</feature>
<name>A0A815IRX6_9BILA</name>
<dbReference type="EMBL" id="CAJNOK010013787">
    <property type="protein sequence ID" value="CAF1192040.1"/>
    <property type="molecule type" value="Genomic_DNA"/>
</dbReference>
<dbReference type="EMBL" id="CAJOBA010035316">
    <property type="protein sequence ID" value="CAF4002429.1"/>
    <property type="molecule type" value="Genomic_DNA"/>
</dbReference>